<dbReference type="InterPro" id="IPR044228">
    <property type="entry name" value="FAP1"/>
</dbReference>
<dbReference type="InterPro" id="IPR016089">
    <property type="entry name" value="Chalcone_isomerase_bundle_sf"/>
</dbReference>
<dbReference type="OrthoDB" id="18193at2759"/>
<accession>A0A6A1USS7</accession>
<gene>
    <name evidence="3" type="ORF">CJ030_MR8G019419</name>
</gene>
<feature type="domain" description="Chalcone isomerase" evidence="2">
    <location>
        <begin position="110"/>
        <end position="282"/>
    </location>
</feature>
<evidence type="ECO:0000313" key="4">
    <source>
        <dbReference type="Proteomes" id="UP000516437"/>
    </source>
</evidence>
<dbReference type="PANTHER" id="PTHR47589">
    <property type="entry name" value="FATTY-ACID-BINDING PROTEIN 1"/>
    <property type="match status" value="1"/>
</dbReference>
<sequence>MVSLRFPFSFSQPPKLPRPNPNHTTSSPFWSATTAAFVATSVAASAAAIAAVSQDSKHPFLRDALNSVLFSYHSHTPLWGSLSLADSSSQAVIESKTGVSFPSVLGNSRRLLGIGLRRKTVLGLKNIDVYAFGVYADDNGVKEFLGEKYGKLSNSEFQDNKELNDDLIENDIAMTVRLQVVYSKLSIRSVRSAFEESVGSRLQKLGGTDNKELLQRFTSQFKDEYKIPRGSVIELSRERGHVLCTTIDGKEVGSVQSRLLCQSILDLYIGKDPFDRRAKEEIEQNLASLLEKKRCWRDSRRPNVLRCTRHNSWPTLGQERGAVNPEPSQLWLKMKALTDPYFNNLKFNITARDDFLVLPIASAVIPSTKSSMLGLQGLQMCLVSMGLKLCLPNN</sequence>
<dbReference type="GO" id="GO:0009813">
    <property type="term" value="P:flavonoid biosynthetic process"/>
    <property type="evidence" value="ECO:0007669"/>
    <property type="project" value="UniProtKB-UniPathway"/>
</dbReference>
<dbReference type="PANTHER" id="PTHR47589:SF5">
    <property type="entry name" value="CHALCONE ISOMERASE DOMAIN-CONTAINING PROTEIN"/>
    <property type="match status" value="1"/>
</dbReference>
<evidence type="ECO:0000313" key="3">
    <source>
        <dbReference type="EMBL" id="KAB1203281.1"/>
    </source>
</evidence>
<comment type="similarity">
    <text evidence="1">Belongs to the chalcone isomerase family.</text>
</comment>
<dbReference type="Proteomes" id="UP000516437">
    <property type="component" value="Chromosome 8"/>
</dbReference>
<dbReference type="InterPro" id="IPR016087">
    <property type="entry name" value="Chalcone_isomerase"/>
</dbReference>
<dbReference type="InterPro" id="IPR016088">
    <property type="entry name" value="Chalcone_isomerase_3-sand"/>
</dbReference>
<dbReference type="SUPFAM" id="SSF54626">
    <property type="entry name" value="Chalcone isomerase"/>
    <property type="match status" value="1"/>
</dbReference>
<dbReference type="Gene3D" id="1.10.890.20">
    <property type="match status" value="1"/>
</dbReference>
<evidence type="ECO:0000259" key="2">
    <source>
        <dbReference type="Pfam" id="PF16035"/>
    </source>
</evidence>
<dbReference type="UniPathway" id="UPA00154"/>
<dbReference type="AlphaFoldDB" id="A0A6A1USS7"/>
<comment type="caution">
    <text evidence="3">The sequence shown here is derived from an EMBL/GenBank/DDBJ whole genome shotgun (WGS) entry which is preliminary data.</text>
</comment>
<dbReference type="GO" id="GO:0005504">
    <property type="term" value="F:fatty acid binding"/>
    <property type="evidence" value="ECO:0007669"/>
    <property type="project" value="TreeGrafter"/>
</dbReference>
<dbReference type="InterPro" id="IPR036298">
    <property type="entry name" value="Chalcone_isomerase_sf"/>
</dbReference>
<dbReference type="GO" id="GO:0009570">
    <property type="term" value="C:chloroplast stroma"/>
    <property type="evidence" value="ECO:0007669"/>
    <property type="project" value="TreeGrafter"/>
</dbReference>
<dbReference type="GO" id="GO:0006631">
    <property type="term" value="P:fatty acid metabolic process"/>
    <property type="evidence" value="ECO:0007669"/>
    <property type="project" value="TreeGrafter"/>
</dbReference>
<organism evidence="3 4">
    <name type="scientific">Morella rubra</name>
    <name type="common">Chinese bayberry</name>
    <dbReference type="NCBI Taxonomy" id="262757"/>
    <lineage>
        <taxon>Eukaryota</taxon>
        <taxon>Viridiplantae</taxon>
        <taxon>Streptophyta</taxon>
        <taxon>Embryophyta</taxon>
        <taxon>Tracheophyta</taxon>
        <taxon>Spermatophyta</taxon>
        <taxon>Magnoliopsida</taxon>
        <taxon>eudicotyledons</taxon>
        <taxon>Gunneridae</taxon>
        <taxon>Pentapetalae</taxon>
        <taxon>rosids</taxon>
        <taxon>fabids</taxon>
        <taxon>Fagales</taxon>
        <taxon>Myricaceae</taxon>
        <taxon>Morella</taxon>
    </lineage>
</organism>
<protein>
    <submittedName>
        <fullName evidence="3">Fatty-acid-binding protein 1</fullName>
    </submittedName>
</protein>
<reference evidence="3 4" key="1">
    <citation type="journal article" date="2019" name="Plant Biotechnol. J.">
        <title>The red bayberry genome and genetic basis of sex determination.</title>
        <authorList>
            <person name="Jia H.M."/>
            <person name="Jia H.J."/>
            <person name="Cai Q.L."/>
            <person name="Wang Y."/>
            <person name="Zhao H.B."/>
            <person name="Yang W.F."/>
            <person name="Wang G.Y."/>
            <person name="Li Y.H."/>
            <person name="Zhan D.L."/>
            <person name="Shen Y.T."/>
            <person name="Niu Q.F."/>
            <person name="Chang L."/>
            <person name="Qiu J."/>
            <person name="Zhao L."/>
            <person name="Xie H.B."/>
            <person name="Fu W.Y."/>
            <person name="Jin J."/>
            <person name="Li X.W."/>
            <person name="Jiao Y."/>
            <person name="Zhou C.C."/>
            <person name="Tu T."/>
            <person name="Chai C.Y."/>
            <person name="Gao J.L."/>
            <person name="Fan L.J."/>
            <person name="van de Weg E."/>
            <person name="Wang J.Y."/>
            <person name="Gao Z.S."/>
        </authorList>
    </citation>
    <scope>NUCLEOTIDE SEQUENCE [LARGE SCALE GENOMIC DNA]</scope>
    <source>
        <tissue evidence="3">Leaves</tissue>
    </source>
</reference>
<name>A0A6A1USS7_9ROSI</name>
<evidence type="ECO:0000256" key="1">
    <source>
        <dbReference type="ARBA" id="ARBA00007166"/>
    </source>
</evidence>
<dbReference type="Gene3D" id="3.50.70.10">
    <property type="match status" value="1"/>
</dbReference>
<proteinExistence type="inferred from homology"/>
<keyword evidence="4" id="KW-1185">Reference proteome</keyword>
<dbReference type="GO" id="GO:0016872">
    <property type="term" value="F:intramolecular lyase activity"/>
    <property type="evidence" value="ECO:0007669"/>
    <property type="project" value="InterPro"/>
</dbReference>
<dbReference type="EMBL" id="RXIC02000026">
    <property type="protein sequence ID" value="KAB1203281.1"/>
    <property type="molecule type" value="Genomic_DNA"/>
</dbReference>
<dbReference type="Pfam" id="PF16035">
    <property type="entry name" value="Chalcone_2"/>
    <property type="match status" value="1"/>
</dbReference>